<keyword evidence="2 7" id="KW-0813">Transport</keyword>
<reference evidence="9" key="1">
    <citation type="submission" date="2023-03" db="EMBL/GenBank/DDBJ databases">
        <title>Andean soil-derived lignocellulolytic bacterial consortium as a source of novel taxa and putative plastic-active enzymes.</title>
        <authorList>
            <person name="Diaz-Garcia L."/>
            <person name="Chuvochina M."/>
            <person name="Feuerriegel G."/>
            <person name="Bunk B."/>
            <person name="Sproer C."/>
            <person name="Streit W.R."/>
            <person name="Rodriguez L.M."/>
            <person name="Overmann J."/>
            <person name="Jimenez D.J."/>
        </authorList>
    </citation>
    <scope>NUCLEOTIDE SEQUENCE</scope>
    <source>
        <strain evidence="9">MAG 7</strain>
    </source>
</reference>
<dbReference type="NCBIfam" id="TIGR04056">
    <property type="entry name" value="OMP_RagA_SusC"/>
    <property type="match status" value="1"/>
</dbReference>
<dbReference type="PROSITE" id="PS52016">
    <property type="entry name" value="TONB_DEPENDENT_REC_3"/>
    <property type="match status" value="1"/>
</dbReference>
<evidence type="ECO:0000256" key="3">
    <source>
        <dbReference type="ARBA" id="ARBA00022452"/>
    </source>
</evidence>
<dbReference type="InterPro" id="IPR023997">
    <property type="entry name" value="TonB-dep_OMP_SusC/RagA_CS"/>
</dbReference>
<evidence type="ECO:0000256" key="5">
    <source>
        <dbReference type="ARBA" id="ARBA00023136"/>
    </source>
</evidence>
<dbReference type="Gene3D" id="2.60.40.1120">
    <property type="entry name" value="Carboxypeptidase-like, regulatory domain"/>
    <property type="match status" value="1"/>
</dbReference>
<comment type="similarity">
    <text evidence="7">Belongs to the TonB-dependent receptor family.</text>
</comment>
<evidence type="ECO:0000256" key="4">
    <source>
        <dbReference type="ARBA" id="ARBA00022692"/>
    </source>
</evidence>
<dbReference type="SUPFAM" id="SSF49464">
    <property type="entry name" value="Carboxypeptidase regulatory domain-like"/>
    <property type="match status" value="1"/>
</dbReference>
<evidence type="ECO:0000313" key="9">
    <source>
        <dbReference type="EMBL" id="WEK37544.1"/>
    </source>
</evidence>
<name>A0AAJ5WWL1_9BACT</name>
<sequence>MQKTAIWYRHIHAYRDVWMNRTIIKTMMVMRITAILILAACLQVSARTHGQHVTLQAKNVPLEVIFKAIKDQTGYFIVSSREMLMGARPITISALSLPLTDFLSLAFKDQPFSYTIDHNSIFLVKKKAVVMSSGEQQYLIEDLTLIRVRVVDSVGRPLSGASVSLKNGKQSGITDAEGIFSINAGAGDVLVFSFVGFETSSYKITSSTPSEILISLKATVTQLEDVEITVNTGYQNIHKERSAGSFTQVSNELINRTVSTSLIDRLDGIVSGLVLNRNTSRSNQSQVSAITIRGRSTIYANPNPLIVIDNFPYNGNLSTINPADVESITVLKDAAAASVWGAFSGNGVIVITTKKGKINQPLSVSVSSNLMIGEKPDLFYMPRLSSANIVDIERDKYFRGGYNSQINSTRVRSLYPSVDILARQAKGQLTEAQANAELDDLRNQDSRSEMSNYFYRGQINQQYNINFSGGSKYNQYYLGIGFDKNLDELIGNGLDRLTVNAKQSYQIIPDKLSFTTNLVYSRYKTENNGLSDLAFPYLKIADENGNPLEVQGGSLYRRYTDTVGGGKLLDWTYKPLAERDFRDFSTVTLDYRINSELRYQITKSLSIQGNYQFSTGNSVNNSIYKPEAFYPRDLINTFSQIDPVSKAVTRAIPVGGLLDRIINNYTGNNLRIQANFSSSWNKHAFDALAGYEVSDVEKDYSLDRFYGYDPETGGSGVINPLTDYPTLPIGTVTRIDNRKDKTGTAYRFLSYFGNVGYTYNNRYSINGSIRKDESNIFGVNSNQKGVPLWSVGGVWNIAKEKFYKIDWLPYLRMRLTTGYNGNVDYTLSSQVVILNQNVSYPNVFEAPYASLSNPPNPDLRWERIRSTNIGIDFATRNRRVTGTLEFFRKDGLDIIGVANMDQATGVSTFKGNSANTRVNGADLSINVKISDRKLGWDLMVQGSYAKDKVTKYLFLSNSVSNGLTPSVNPVIGNPLFSIYSLPWAGLDNTGSPMVYFEGKASKEYENIFYSNKLENVQYHGPVNPTLFGNLLNTIHYQSMTLSFNIVYRVGHYFRNTGVDYSSILIGTYTFSNEEYEKRWKNPGDELKTNTPVFDYAGNSLKDQVYTSSSLFVEKGDNIRLKDIRLSYSASGTKWKPLKDLQIYGYINNAALLWKANSSSLDPDYLFGYPPPRTYTIGATLKF</sequence>
<dbReference type="Gene3D" id="2.170.130.10">
    <property type="entry name" value="TonB-dependent receptor, plug domain"/>
    <property type="match status" value="1"/>
</dbReference>
<dbReference type="SUPFAM" id="SSF56935">
    <property type="entry name" value="Porins"/>
    <property type="match status" value="1"/>
</dbReference>
<dbReference type="InterPro" id="IPR012910">
    <property type="entry name" value="Plug_dom"/>
</dbReference>
<dbReference type="InterPro" id="IPR037066">
    <property type="entry name" value="Plug_dom_sf"/>
</dbReference>
<keyword evidence="5 7" id="KW-0472">Membrane</keyword>
<dbReference type="EMBL" id="CP119311">
    <property type="protein sequence ID" value="WEK37544.1"/>
    <property type="molecule type" value="Genomic_DNA"/>
</dbReference>
<dbReference type="Pfam" id="PF13715">
    <property type="entry name" value="CarbopepD_reg_2"/>
    <property type="match status" value="1"/>
</dbReference>
<dbReference type="AlphaFoldDB" id="A0AAJ5WWL1"/>
<evidence type="ECO:0000256" key="6">
    <source>
        <dbReference type="ARBA" id="ARBA00023237"/>
    </source>
</evidence>
<gene>
    <name evidence="9" type="ORF">P0Y53_08515</name>
</gene>
<feature type="domain" description="TonB-dependent receptor plug" evidence="8">
    <location>
        <begin position="240"/>
        <end position="348"/>
    </location>
</feature>
<dbReference type="InterPro" id="IPR036942">
    <property type="entry name" value="Beta-barrel_TonB_sf"/>
</dbReference>
<keyword evidence="4 7" id="KW-0812">Transmembrane</keyword>
<dbReference type="Pfam" id="PF07715">
    <property type="entry name" value="Plug"/>
    <property type="match status" value="1"/>
</dbReference>
<dbReference type="GO" id="GO:0009279">
    <property type="term" value="C:cell outer membrane"/>
    <property type="evidence" value="ECO:0007669"/>
    <property type="project" value="UniProtKB-SubCell"/>
</dbReference>
<accession>A0AAJ5WWL1</accession>
<dbReference type="Proteomes" id="UP001220610">
    <property type="component" value="Chromosome"/>
</dbReference>
<dbReference type="Gene3D" id="2.40.170.20">
    <property type="entry name" value="TonB-dependent receptor, beta-barrel domain"/>
    <property type="match status" value="1"/>
</dbReference>
<dbReference type="InterPro" id="IPR023996">
    <property type="entry name" value="TonB-dep_OMP_SusC/RagA"/>
</dbReference>
<evidence type="ECO:0000256" key="2">
    <source>
        <dbReference type="ARBA" id="ARBA00022448"/>
    </source>
</evidence>
<protein>
    <submittedName>
        <fullName evidence="9">SusC/RagA family TonB-linked outer membrane protein</fullName>
    </submittedName>
</protein>
<evidence type="ECO:0000256" key="7">
    <source>
        <dbReference type="PROSITE-ProRule" id="PRU01360"/>
    </source>
</evidence>
<evidence type="ECO:0000259" key="8">
    <source>
        <dbReference type="Pfam" id="PF07715"/>
    </source>
</evidence>
<dbReference type="InterPro" id="IPR008969">
    <property type="entry name" value="CarboxyPept-like_regulatory"/>
</dbReference>
<keyword evidence="6 7" id="KW-0998">Cell outer membrane</keyword>
<dbReference type="InterPro" id="IPR039426">
    <property type="entry name" value="TonB-dep_rcpt-like"/>
</dbReference>
<organism evidence="9 10">
    <name type="scientific">Candidatus Pseudobacter hemicellulosilyticus</name>
    <dbReference type="NCBI Taxonomy" id="3121375"/>
    <lineage>
        <taxon>Bacteria</taxon>
        <taxon>Pseudomonadati</taxon>
        <taxon>Bacteroidota</taxon>
        <taxon>Chitinophagia</taxon>
        <taxon>Chitinophagales</taxon>
        <taxon>Chitinophagaceae</taxon>
        <taxon>Pseudobacter</taxon>
    </lineage>
</organism>
<dbReference type="NCBIfam" id="TIGR04057">
    <property type="entry name" value="SusC_RagA_signa"/>
    <property type="match status" value="1"/>
</dbReference>
<proteinExistence type="inferred from homology"/>
<evidence type="ECO:0000256" key="1">
    <source>
        <dbReference type="ARBA" id="ARBA00004571"/>
    </source>
</evidence>
<comment type="subcellular location">
    <subcellularLocation>
        <location evidence="1 7">Cell outer membrane</location>
        <topology evidence="1 7">Multi-pass membrane protein</topology>
    </subcellularLocation>
</comment>
<evidence type="ECO:0000313" key="10">
    <source>
        <dbReference type="Proteomes" id="UP001220610"/>
    </source>
</evidence>
<keyword evidence="3 7" id="KW-1134">Transmembrane beta strand</keyword>